<accession>A0A7S0Y8B9</accession>
<proteinExistence type="inferred from homology"/>
<feature type="chain" id="PRO_5030943899" description="GH18 domain-containing protein" evidence="3">
    <location>
        <begin position="30"/>
        <end position="614"/>
    </location>
</feature>
<evidence type="ECO:0000313" key="4">
    <source>
        <dbReference type="EMBL" id="CAD8765841.1"/>
    </source>
</evidence>
<organism evidence="4">
    <name type="scientific">Polytomella parva</name>
    <dbReference type="NCBI Taxonomy" id="51329"/>
    <lineage>
        <taxon>Eukaryota</taxon>
        <taxon>Viridiplantae</taxon>
        <taxon>Chlorophyta</taxon>
        <taxon>core chlorophytes</taxon>
        <taxon>Chlorophyceae</taxon>
        <taxon>CS clade</taxon>
        <taxon>Chlamydomonadales</taxon>
        <taxon>Chlamydomonadaceae</taxon>
        <taxon>Polytomella</taxon>
    </lineage>
</organism>
<dbReference type="Gene3D" id="3.20.20.80">
    <property type="entry name" value="Glycosidases"/>
    <property type="match status" value="2"/>
</dbReference>
<keyword evidence="3" id="KW-0732">Signal</keyword>
<reference evidence="4" key="1">
    <citation type="submission" date="2021-01" db="EMBL/GenBank/DDBJ databases">
        <authorList>
            <person name="Corre E."/>
            <person name="Pelletier E."/>
            <person name="Niang G."/>
            <person name="Scheremetjew M."/>
            <person name="Finn R."/>
            <person name="Kale V."/>
            <person name="Holt S."/>
            <person name="Cochrane G."/>
            <person name="Meng A."/>
            <person name="Brown T."/>
            <person name="Cohen L."/>
        </authorList>
    </citation>
    <scope>NUCLEOTIDE SEQUENCE</scope>
    <source>
        <strain evidence="4">SAG 63-3</strain>
    </source>
</reference>
<dbReference type="GO" id="GO:0070492">
    <property type="term" value="F:oligosaccharide binding"/>
    <property type="evidence" value="ECO:0007669"/>
    <property type="project" value="TreeGrafter"/>
</dbReference>
<feature type="compositionally biased region" description="Basic residues" evidence="2">
    <location>
        <begin position="403"/>
        <end position="419"/>
    </location>
</feature>
<comment type="similarity">
    <text evidence="1">Belongs to the glycosyl hydrolase 18 family.</text>
</comment>
<gene>
    <name evidence="4" type="ORF">PPAR00522_LOCUS2230</name>
</gene>
<dbReference type="PANTHER" id="PTHR46066:SF2">
    <property type="entry name" value="CHITINASE DOMAIN-CONTAINING PROTEIN 1"/>
    <property type="match status" value="1"/>
</dbReference>
<dbReference type="PANTHER" id="PTHR46066">
    <property type="entry name" value="CHITINASE DOMAIN-CONTAINING PROTEIN 1 FAMILY MEMBER"/>
    <property type="match status" value="1"/>
</dbReference>
<name>A0A7S0Y8B9_9CHLO</name>
<evidence type="ECO:0000256" key="1">
    <source>
        <dbReference type="ARBA" id="ARBA00009336"/>
    </source>
</evidence>
<feature type="compositionally biased region" description="Basic and acidic residues" evidence="2">
    <location>
        <begin position="143"/>
        <end position="156"/>
    </location>
</feature>
<dbReference type="SUPFAM" id="SSF51445">
    <property type="entry name" value="(Trans)glycosidases"/>
    <property type="match status" value="1"/>
</dbReference>
<sequence>MAQVSNRPVGLSFLILVLLLLDLVLHGECFFFKKRVTLLGEPTKDPTPLSLNERGLLNENITLKEFYVTAQQPWKPVNKSETPSRRIPTLAYVTPWNKQGYESAVMYRDYLTHVSPVWYQLRWQKPRTFKPNGSGDHSSQPSARDKAIQKESGKDDSQKYGYAMLLGRHEFNQSWIQEVRGNRTEMAMGGAHASDSYVRVVPRVIFEMDLDSLAKVLTHPERVLAAIVLEVHTQEYDGIVLEMWMQIASIMASDQKQYENFQALVLRFIRALADKLHEDRPSSSSPPTSNLSSTAQTCAAEEVLGSESPLSAPREPGALKRRKTELILAVPPLMPVSTRSPFIQSKHVAQLSDVVDGWSVMTYDHCLHAGRMGPNSPVNWLRQNLDLINEAVDLAGSKNWDAKKKRKGLKKKTNGRQKSGRAEAEEVEEAKGPSKTSATSEEGTSMDSVSEAAPPLLTTPSEPIDPTLLPKTLLPRFFMGINFYGYEHKVDPESNRPVQPEALTSDAFWTRLAALSSAATPAADQAKKRGKEGEGEGVAGLVMAWRGGGVEEHVVRFETKDAKGKKSEGEIWMPTPLSLTRRLRLFEGAQVGVSIWELGQGYPGLMDALQHAES</sequence>
<evidence type="ECO:0008006" key="5">
    <source>
        <dbReference type="Google" id="ProtNLM"/>
    </source>
</evidence>
<feature type="region of interest" description="Disordered" evidence="2">
    <location>
        <begin position="402"/>
        <end position="469"/>
    </location>
</feature>
<evidence type="ECO:0000256" key="2">
    <source>
        <dbReference type="SAM" id="MobiDB-lite"/>
    </source>
</evidence>
<feature type="compositionally biased region" description="Polar residues" evidence="2">
    <location>
        <begin position="434"/>
        <end position="448"/>
    </location>
</feature>
<feature type="signal peptide" evidence="3">
    <location>
        <begin position="1"/>
        <end position="29"/>
    </location>
</feature>
<dbReference type="AlphaFoldDB" id="A0A7S0Y8B9"/>
<evidence type="ECO:0000256" key="3">
    <source>
        <dbReference type="SAM" id="SignalP"/>
    </source>
</evidence>
<dbReference type="GO" id="GO:0012505">
    <property type="term" value="C:endomembrane system"/>
    <property type="evidence" value="ECO:0007669"/>
    <property type="project" value="TreeGrafter"/>
</dbReference>
<dbReference type="EMBL" id="HBFM01003855">
    <property type="protein sequence ID" value="CAD8765841.1"/>
    <property type="molecule type" value="Transcribed_RNA"/>
</dbReference>
<feature type="compositionally biased region" description="Basic and acidic residues" evidence="2">
    <location>
        <begin position="420"/>
        <end position="432"/>
    </location>
</feature>
<feature type="region of interest" description="Disordered" evidence="2">
    <location>
        <begin position="129"/>
        <end position="156"/>
    </location>
</feature>
<protein>
    <recommendedName>
        <fullName evidence="5">GH18 domain-containing protein</fullName>
    </recommendedName>
</protein>
<dbReference type="InterPro" id="IPR017853">
    <property type="entry name" value="GH"/>
</dbReference>